<dbReference type="EMBL" id="JAAHBZ010000003">
    <property type="protein sequence ID" value="NES28052.1"/>
    <property type="molecule type" value="Genomic_DNA"/>
</dbReference>
<dbReference type="PANTHER" id="PTHR35526">
    <property type="entry name" value="ANTI-SIGMA-F FACTOR RSBW-RELATED"/>
    <property type="match status" value="1"/>
</dbReference>
<feature type="domain" description="Histidine kinase/HSP90-like ATPase" evidence="2">
    <location>
        <begin position="27"/>
        <end position="137"/>
    </location>
</feature>
<dbReference type="Pfam" id="PF13581">
    <property type="entry name" value="HATPase_c_2"/>
    <property type="match status" value="1"/>
</dbReference>
<name>A0AAJ3DIR2_9ACTN</name>
<proteinExistence type="predicted"/>
<dbReference type="GO" id="GO:0005524">
    <property type="term" value="F:ATP binding"/>
    <property type="evidence" value="ECO:0007669"/>
    <property type="project" value="UniProtKB-KW"/>
</dbReference>
<evidence type="ECO:0000259" key="2">
    <source>
        <dbReference type="Pfam" id="PF13581"/>
    </source>
</evidence>
<dbReference type="GO" id="GO:0004674">
    <property type="term" value="F:protein serine/threonine kinase activity"/>
    <property type="evidence" value="ECO:0007669"/>
    <property type="project" value="UniProtKB-KW"/>
</dbReference>
<keyword evidence="1" id="KW-0723">Serine/threonine-protein kinase</keyword>
<dbReference type="InterPro" id="IPR050267">
    <property type="entry name" value="Anti-sigma-factor_SerPK"/>
</dbReference>
<dbReference type="InterPro" id="IPR003594">
    <property type="entry name" value="HATPase_dom"/>
</dbReference>
<dbReference type="Gene3D" id="3.30.565.10">
    <property type="entry name" value="Histidine kinase-like ATPase, C-terminal domain"/>
    <property type="match status" value="1"/>
</dbReference>
<dbReference type="InterPro" id="IPR036890">
    <property type="entry name" value="HATPase_C_sf"/>
</dbReference>
<evidence type="ECO:0000313" key="6">
    <source>
        <dbReference type="Proteomes" id="UP000477779"/>
    </source>
</evidence>
<accession>A0AAJ3DIR2</accession>
<dbReference type="EMBL" id="CP045309">
    <property type="protein sequence ID" value="QGL47196.1"/>
    <property type="molecule type" value="Genomic_DNA"/>
</dbReference>
<organism evidence="3 6">
    <name type="scientific">Micromonospora terminaliae</name>
    <dbReference type="NCBI Taxonomy" id="1914461"/>
    <lineage>
        <taxon>Bacteria</taxon>
        <taxon>Bacillati</taxon>
        <taxon>Actinomycetota</taxon>
        <taxon>Actinomycetes</taxon>
        <taxon>Micromonosporales</taxon>
        <taxon>Micromonosporaceae</taxon>
        <taxon>Micromonospora</taxon>
    </lineage>
</organism>
<evidence type="ECO:0000313" key="5">
    <source>
        <dbReference type="Proteomes" id="UP000402241"/>
    </source>
</evidence>
<dbReference type="Proteomes" id="UP000402241">
    <property type="component" value="Chromosome"/>
</dbReference>
<reference evidence="3 6" key="2">
    <citation type="submission" date="2020-02" db="EMBL/GenBank/DDBJ databases">
        <title>WGS of Micromonospora spp. isolated from hot spring.</title>
        <authorList>
            <person name="Thawai C."/>
        </authorList>
    </citation>
    <scope>NUCLEOTIDE SEQUENCE [LARGE SCALE GENOMIC DNA]</scope>
    <source>
        <strain evidence="3 6">TMS7</strain>
    </source>
</reference>
<keyword evidence="3" id="KW-0067">ATP-binding</keyword>
<keyword evidence="3" id="KW-0547">Nucleotide-binding</keyword>
<dbReference type="CDD" id="cd16936">
    <property type="entry name" value="HATPase_RsbW-like"/>
    <property type="match status" value="1"/>
</dbReference>
<gene>
    <name evidence="3" type="ORF">G3561_10900</name>
    <name evidence="4" type="ORF">GCE86_09145</name>
</gene>
<dbReference type="AlphaFoldDB" id="A0AAJ3DIR2"/>
<dbReference type="Proteomes" id="UP000477779">
    <property type="component" value="Unassembled WGS sequence"/>
</dbReference>
<keyword evidence="5" id="KW-1185">Reference proteome</keyword>
<keyword evidence="1" id="KW-0418">Kinase</keyword>
<protein>
    <submittedName>
        <fullName evidence="3">ATP-binding protein</fullName>
    </submittedName>
</protein>
<evidence type="ECO:0000313" key="4">
    <source>
        <dbReference type="EMBL" id="QGL47196.1"/>
    </source>
</evidence>
<dbReference type="PANTHER" id="PTHR35526:SF3">
    <property type="entry name" value="ANTI-SIGMA-F FACTOR RSBW"/>
    <property type="match status" value="1"/>
</dbReference>
<evidence type="ECO:0000313" key="3">
    <source>
        <dbReference type="EMBL" id="NES28052.1"/>
    </source>
</evidence>
<dbReference type="SUPFAM" id="SSF55874">
    <property type="entry name" value="ATPase domain of HSP90 chaperone/DNA topoisomerase II/histidine kinase"/>
    <property type="match status" value="1"/>
</dbReference>
<sequence>MTDQDRSPPSRGPVRQTALLSASFTRDNFGALRHVIAAQAAAAGLSGDRLEDFVLAVNELIINAVRHGGGRGSVLIRPRGHVALTCEIRDYGGPSQLPRIPDNPPTGVGGRGLWLARRVTDALTLQSTNRGLTATVTMAL</sequence>
<evidence type="ECO:0000256" key="1">
    <source>
        <dbReference type="ARBA" id="ARBA00022527"/>
    </source>
</evidence>
<keyword evidence="1" id="KW-0808">Transferase</keyword>
<dbReference type="RefSeq" id="WP_154226542.1">
    <property type="nucleotide sequence ID" value="NZ_CP045309.1"/>
</dbReference>
<reference evidence="4 5" key="1">
    <citation type="submission" date="2019-10" db="EMBL/GenBank/DDBJ databases">
        <title>Genome Sequence of Micromonospora terminaliae DSM 101760.</title>
        <authorList>
            <person name="Guo L."/>
        </authorList>
    </citation>
    <scope>NUCLEOTIDE SEQUENCE [LARGE SCALE GENOMIC DNA]</scope>
    <source>
        <strain evidence="4 5">DSM 101760</strain>
    </source>
</reference>